<evidence type="ECO:0000313" key="2">
    <source>
        <dbReference type="EMBL" id="KAG5666755.1"/>
    </source>
</evidence>
<organism evidence="2 3">
    <name type="scientific">Polypedilum vanderplanki</name>
    <name type="common">Sleeping chironomid midge</name>
    <dbReference type="NCBI Taxonomy" id="319348"/>
    <lineage>
        <taxon>Eukaryota</taxon>
        <taxon>Metazoa</taxon>
        <taxon>Ecdysozoa</taxon>
        <taxon>Arthropoda</taxon>
        <taxon>Hexapoda</taxon>
        <taxon>Insecta</taxon>
        <taxon>Pterygota</taxon>
        <taxon>Neoptera</taxon>
        <taxon>Endopterygota</taxon>
        <taxon>Diptera</taxon>
        <taxon>Nematocera</taxon>
        <taxon>Chironomoidea</taxon>
        <taxon>Chironomidae</taxon>
        <taxon>Chironominae</taxon>
        <taxon>Polypedilum</taxon>
        <taxon>Polypedilum</taxon>
    </lineage>
</organism>
<feature type="compositionally biased region" description="Polar residues" evidence="1">
    <location>
        <begin position="127"/>
        <end position="144"/>
    </location>
</feature>
<dbReference type="Proteomes" id="UP001107558">
    <property type="component" value="Chromosome 4"/>
</dbReference>
<keyword evidence="3" id="KW-1185">Reference proteome</keyword>
<dbReference type="OrthoDB" id="5830876at2759"/>
<accession>A0A9J6BB50</accession>
<feature type="region of interest" description="Disordered" evidence="1">
    <location>
        <begin position="125"/>
        <end position="144"/>
    </location>
</feature>
<sequence length="231" mass="26031">MVDDNEFVKRRHLSRGRPRNSQAGAGGNSGNQDSDGATGAYRSPTNSTPSSNFCEGNETNALQNDGNIAGVVQNLQRSQRGLYSPSQNSIYGENIALNLQNFWLSPSNLLDDNGSMANHIKHDKYRSQSLSPARSPNGVQNFSNSHEKLDTHIDMMNPYNSFDHSRRKARSLKDRFYQSRNVENENPDESPSYQQQQNHHAENLVKHEVVSNYGDEEDEKMEDEVEDLSKN</sequence>
<feature type="compositionally biased region" description="Acidic residues" evidence="1">
    <location>
        <begin position="214"/>
        <end position="231"/>
    </location>
</feature>
<dbReference type="AlphaFoldDB" id="A0A9J6BB50"/>
<feature type="region of interest" description="Disordered" evidence="1">
    <location>
        <begin position="180"/>
        <end position="231"/>
    </location>
</feature>
<reference evidence="2" key="1">
    <citation type="submission" date="2021-03" db="EMBL/GenBank/DDBJ databases">
        <title>Chromosome level genome of the anhydrobiotic midge Polypedilum vanderplanki.</title>
        <authorList>
            <person name="Yoshida Y."/>
            <person name="Kikawada T."/>
            <person name="Gusev O."/>
        </authorList>
    </citation>
    <scope>NUCLEOTIDE SEQUENCE</scope>
    <source>
        <strain evidence="2">NIAS01</strain>
        <tissue evidence="2">Whole body or cell culture</tissue>
    </source>
</reference>
<feature type="compositionally biased region" description="Basic residues" evidence="1">
    <location>
        <begin position="9"/>
        <end position="18"/>
    </location>
</feature>
<gene>
    <name evidence="2" type="ORF">PVAND_014767</name>
</gene>
<proteinExistence type="predicted"/>
<evidence type="ECO:0000313" key="3">
    <source>
        <dbReference type="Proteomes" id="UP001107558"/>
    </source>
</evidence>
<evidence type="ECO:0000256" key="1">
    <source>
        <dbReference type="SAM" id="MobiDB-lite"/>
    </source>
</evidence>
<protein>
    <submittedName>
        <fullName evidence="2">Uncharacterized protein</fullName>
    </submittedName>
</protein>
<comment type="caution">
    <text evidence="2">The sequence shown here is derived from an EMBL/GenBank/DDBJ whole genome shotgun (WGS) entry which is preliminary data.</text>
</comment>
<feature type="region of interest" description="Disordered" evidence="1">
    <location>
        <begin position="1"/>
        <end position="61"/>
    </location>
</feature>
<dbReference type="EMBL" id="JADBJN010000004">
    <property type="protein sequence ID" value="KAG5666755.1"/>
    <property type="molecule type" value="Genomic_DNA"/>
</dbReference>
<feature type="compositionally biased region" description="Polar residues" evidence="1">
    <location>
        <begin position="43"/>
        <end position="61"/>
    </location>
</feature>
<feature type="compositionally biased region" description="Polar residues" evidence="1">
    <location>
        <begin position="189"/>
        <end position="198"/>
    </location>
</feature>
<feature type="compositionally biased region" description="Basic and acidic residues" evidence="1">
    <location>
        <begin position="199"/>
        <end position="209"/>
    </location>
</feature>
<name>A0A9J6BB50_POLVA</name>